<dbReference type="GO" id="GO:0016853">
    <property type="term" value="F:isomerase activity"/>
    <property type="evidence" value="ECO:0007669"/>
    <property type="project" value="UniProtKB-KW"/>
</dbReference>
<comment type="caution">
    <text evidence="3">The sequence shown here is derived from an EMBL/GenBank/DDBJ whole genome shotgun (WGS) entry which is preliminary data.</text>
</comment>
<dbReference type="Gene3D" id="1.50.10.10">
    <property type="match status" value="1"/>
</dbReference>
<reference evidence="3" key="1">
    <citation type="submission" date="2020-03" db="EMBL/GenBank/DDBJ databases">
        <title>Phycicoccus flavus sp. nov., a novel endophytic actinobacterium isolated from branch of Kandelia candel.</title>
        <authorList>
            <person name="Tuo L."/>
        </authorList>
    </citation>
    <scope>NUCLEOTIDE SEQUENCE</scope>
    <source>
        <strain evidence="3">CMS6Z-2</strain>
    </source>
</reference>
<evidence type="ECO:0000256" key="2">
    <source>
        <dbReference type="ARBA" id="ARBA00023235"/>
    </source>
</evidence>
<dbReference type="Proteomes" id="UP000287866">
    <property type="component" value="Unassembled WGS sequence"/>
</dbReference>
<dbReference type="InterPro" id="IPR010819">
    <property type="entry name" value="AGE/CE"/>
</dbReference>
<evidence type="ECO:0000313" key="4">
    <source>
        <dbReference type="Proteomes" id="UP000287866"/>
    </source>
</evidence>
<dbReference type="InterPro" id="IPR008928">
    <property type="entry name" value="6-hairpin_glycosidase_sf"/>
</dbReference>
<organism evidence="3 4">
    <name type="scientific">Phycicoccus flavus</name>
    <dbReference type="NCBI Taxonomy" id="2502783"/>
    <lineage>
        <taxon>Bacteria</taxon>
        <taxon>Bacillati</taxon>
        <taxon>Actinomycetota</taxon>
        <taxon>Actinomycetes</taxon>
        <taxon>Micrococcales</taxon>
        <taxon>Intrasporangiaceae</taxon>
        <taxon>Phycicoccus</taxon>
    </lineage>
</organism>
<dbReference type="SUPFAM" id="SSF48208">
    <property type="entry name" value="Six-hairpin glycosidases"/>
    <property type="match status" value="1"/>
</dbReference>
<gene>
    <name evidence="3" type="ORF">EPD83_013800</name>
</gene>
<dbReference type="PANTHER" id="PTHR15108">
    <property type="entry name" value="N-ACYLGLUCOSAMINE-2-EPIMERASE"/>
    <property type="match status" value="1"/>
</dbReference>
<dbReference type="Pfam" id="PF07221">
    <property type="entry name" value="GlcNAc_2-epim"/>
    <property type="match status" value="1"/>
</dbReference>
<dbReference type="RefSeq" id="WP_165566721.1">
    <property type="nucleotide sequence ID" value="NZ_SAYU02000047.1"/>
</dbReference>
<comment type="similarity">
    <text evidence="1">Belongs to the N-acylglucosamine 2-epimerase family.</text>
</comment>
<dbReference type="AlphaFoldDB" id="A0A8T6R568"/>
<proteinExistence type="inferred from homology"/>
<dbReference type="InterPro" id="IPR012341">
    <property type="entry name" value="6hp_glycosidase-like_sf"/>
</dbReference>
<keyword evidence="4" id="KW-1185">Reference proteome</keyword>
<evidence type="ECO:0000313" key="3">
    <source>
        <dbReference type="EMBL" id="NHA69117.1"/>
    </source>
</evidence>
<protein>
    <submittedName>
        <fullName evidence="3">N-acylglucosamine 2-epimerase</fullName>
    </submittedName>
</protein>
<name>A0A8T6R568_9MICO</name>
<dbReference type="GO" id="GO:0005975">
    <property type="term" value="P:carbohydrate metabolic process"/>
    <property type="evidence" value="ECO:0007669"/>
    <property type="project" value="InterPro"/>
</dbReference>
<accession>A0A8T6R568</accession>
<keyword evidence="2" id="KW-0413">Isomerase</keyword>
<evidence type="ECO:0000256" key="1">
    <source>
        <dbReference type="ARBA" id="ARBA00008558"/>
    </source>
</evidence>
<sequence>MTPPPTEAPATSWLDLPTHRARLFDGFADVLSFSLGSIREGGGFHWLDADGVPVPGRRPQLFLTARMTLVAASGVRFGVPGSGELLGHGMDSLLGLHADPEHGGWVSEPGTVGRKMTYDHVHVGLAAAQALRAGHPHARGLLDRAAEVIDAHLWDEDAGMLRESFAPDWSDPEQYGGANANMHGLEAFLALGTATGDARWHRRGLRIAQRLVDGAAREHGWLLPEHYTSDWEVLLDYNRDEPLHPFRPYGATFGHSLEWARFLLQLDASPLLEDPPAWLAEAAEALTRRALDGGWAVDGRPGLVYTVDWDGTPVSDVRLHWPVCEGIQATAALHRRTGDPHWETWYRRLWDHAARYFVDERGTWRNELDADMAEAGQVWPGRPDVYHCAGALVGPLEP</sequence>
<dbReference type="EMBL" id="SAYU02000047">
    <property type="protein sequence ID" value="NHA69117.1"/>
    <property type="molecule type" value="Genomic_DNA"/>
</dbReference>